<dbReference type="Gene3D" id="1.10.1660.10">
    <property type="match status" value="1"/>
</dbReference>
<evidence type="ECO:0000313" key="3">
    <source>
        <dbReference type="EMBL" id="MBU7600826.1"/>
    </source>
</evidence>
<reference evidence="3" key="1">
    <citation type="submission" date="2021-06" db="EMBL/GenBank/DDBJ databases">
        <title>Sequencing of actinobacteria type strains.</title>
        <authorList>
            <person name="Nguyen G.-S."/>
            <person name="Wentzel A."/>
        </authorList>
    </citation>
    <scope>NUCLEOTIDE SEQUENCE</scope>
    <source>
        <strain evidence="3">P38-E01</strain>
    </source>
</reference>
<sequence length="238" mass="26487">MGWSTNQLADLAGTTLRTVRHYHDVGLLKEPDRRANGYKSYGVPHLVRVLRIRRLVDLGLSLPQIGTLEEDTEHPGEALHELDAELAAAIERMQRTRAELSVILHQKTPVELPPELAAAFDGVRVSEADRSLNVVLAHLLAPEVLSRYAESVRDHAEDPVLLEFDELPPDADEPTRRDLAARLHALPVAKELRETFPAPAGVCADAPRGEKFTQRALVEVITELYSNAQLDVLRRMTV</sequence>
<dbReference type="PROSITE" id="PS50937">
    <property type="entry name" value="HTH_MERR_2"/>
    <property type="match status" value="1"/>
</dbReference>
<comment type="caution">
    <text evidence="3">The sequence shown here is derived from an EMBL/GenBank/DDBJ whole genome shotgun (WGS) entry which is preliminary data.</text>
</comment>
<dbReference type="SMART" id="SM00422">
    <property type="entry name" value="HTH_MERR"/>
    <property type="match status" value="1"/>
</dbReference>
<dbReference type="GO" id="GO:0003700">
    <property type="term" value="F:DNA-binding transcription factor activity"/>
    <property type="evidence" value="ECO:0007669"/>
    <property type="project" value="InterPro"/>
</dbReference>
<dbReference type="SUPFAM" id="SSF46955">
    <property type="entry name" value="Putative DNA-binding domain"/>
    <property type="match status" value="1"/>
</dbReference>
<dbReference type="EMBL" id="JAELVF020000004">
    <property type="protein sequence ID" value="MBU7600826.1"/>
    <property type="molecule type" value="Genomic_DNA"/>
</dbReference>
<accession>A0A949JT91</accession>
<dbReference type="PANTHER" id="PTHR30204">
    <property type="entry name" value="REDOX-CYCLING DRUG-SENSING TRANSCRIPTIONAL ACTIVATOR SOXR"/>
    <property type="match status" value="1"/>
</dbReference>
<name>A0A949JT91_9ACTN</name>
<organism evidence="3 4">
    <name type="scientific">Streptomyces tardus</name>
    <dbReference type="NCBI Taxonomy" id="2780544"/>
    <lineage>
        <taxon>Bacteria</taxon>
        <taxon>Bacillati</taxon>
        <taxon>Actinomycetota</taxon>
        <taxon>Actinomycetes</taxon>
        <taxon>Kitasatosporales</taxon>
        <taxon>Streptomycetaceae</taxon>
        <taxon>Streptomyces</taxon>
    </lineage>
</organism>
<protein>
    <submittedName>
        <fullName evidence="3">MerR family transcriptional regulator</fullName>
    </submittedName>
</protein>
<evidence type="ECO:0000256" key="1">
    <source>
        <dbReference type="ARBA" id="ARBA00023125"/>
    </source>
</evidence>
<dbReference type="PANTHER" id="PTHR30204:SF93">
    <property type="entry name" value="HTH MERR-TYPE DOMAIN-CONTAINING PROTEIN"/>
    <property type="match status" value="1"/>
</dbReference>
<dbReference type="InterPro" id="IPR047057">
    <property type="entry name" value="MerR_fam"/>
</dbReference>
<dbReference type="RefSeq" id="WP_211040415.1">
    <property type="nucleotide sequence ID" value="NZ_JAELVF020000004.1"/>
</dbReference>
<keyword evidence="4" id="KW-1185">Reference proteome</keyword>
<dbReference type="Proteomes" id="UP000694501">
    <property type="component" value="Unassembled WGS sequence"/>
</dbReference>
<evidence type="ECO:0000259" key="2">
    <source>
        <dbReference type="PROSITE" id="PS50937"/>
    </source>
</evidence>
<dbReference type="Pfam" id="PF13411">
    <property type="entry name" value="MerR_1"/>
    <property type="match status" value="1"/>
</dbReference>
<gene>
    <name evidence="3" type="ORF">JGS22_025195</name>
</gene>
<dbReference type="GO" id="GO:0003677">
    <property type="term" value="F:DNA binding"/>
    <property type="evidence" value="ECO:0007669"/>
    <property type="project" value="UniProtKB-KW"/>
</dbReference>
<proteinExistence type="predicted"/>
<dbReference type="AlphaFoldDB" id="A0A949JT91"/>
<dbReference type="InterPro" id="IPR000551">
    <property type="entry name" value="MerR-type_HTH_dom"/>
</dbReference>
<evidence type="ECO:0000313" key="4">
    <source>
        <dbReference type="Proteomes" id="UP000694501"/>
    </source>
</evidence>
<dbReference type="InterPro" id="IPR009061">
    <property type="entry name" value="DNA-bd_dom_put_sf"/>
</dbReference>
<feature type="domain" description="HTH merR-type" evidence="2">
    <location>
        <begin position="1"/>
        <end position="71"/>
    </location>
</feature>
<keyword evidence="1" id="KW-0238">DNA-binding</keyword>